<comment type="caution">
    <text evidence="23">The sequence shown here is derived from an EMBL/GenBank/DDBJ whole genome shotgun (WGS) entry which is preliminary data.</text>
</comment>
<evidence type="ECO:0000256" key="14">
    <source>
        <dbReference type="ARBA" id="ARBA00022989"/>
    </source>
</evidence>
<dbReference type="NCBIfam" id="TIGR01416">
    <property type="entry name" value="Rieske_proteo"/>
    <property type="match status" value="1"/>
</dbReference>
<dbReference type="InterPro" id="IPR014349">
    <property type="entry name" value="Rieske_Fe-S_prot"/>
</dbReference>
<dbReference type="EC" id="7.1.1.8" evidence="5 20"/>
<dbReference type="Pfam" id="PF10399">
    <property type="entry name" value="UCR_Fe-S_N"/>
    <property type="match status" value="1"/>
</dbReference>
<dbReference type="CDD" id="cd03470">
    <property type="entry name" value="Rieske_cytochrome_bc1"/>
    <property type="match status" value="1"/>
</dbReference>
<gene>
    <name evidence="23" type="ORF">CCS01_30025</name>
</gene>
<evidence type="ECO:0000256" key="1">
    <source>
        <dbReference type="ARBA" id="ARBA00002444"/>
    </source>
</evidence>
<evidence type="ECO:0000256" key="15">
    <source>
        <dbReference type="ARBA" id="ARBA00023004"/>
    </source>
</evidence>
<name>A0A2S6MW51_RHOGL</name>
<evidence type="ECO:0000256" key="7">
    <source>
        <dbReference type="ARBA" id="ARBA00022448"/>
    </source>
</evidence>
<evidence type="ECO:0000256" key="10">
    <source>
        <dbReference type="ARBA" id="ARBA00022714"/>
    </source>
</evidence>
<dbReference type="EMBL" id="NHRY01000269">
    <property type="protein sequence ID" value="PPQ26594.1"/>
    <property type="molecule type" value="Genomic_DNA"/>
</dbReference>
<dbReference type="GO" id="GO:0008121">
    <property type="term" value="F:quinol-cytochrome-c reductase activity"/>
    <property type="evidence" value="ECO:0007669"/>
    <property type="project" value="UniProtKB-EC"/>
</dbReference>
<dbReference type="InterPro" id="IPR006311">
    <property type="entry name" value="TAT_signal"/>
</dbReference>
<dbReference type="InterPro" id="IPR019546">
    <property type="entry name" value="TAT_signal_bac_arc"/>
</dbReference>
<keyword evidence="10" id="KW-0001">2Fe-2S</keyword>
<dbReference type="InterPro" id="IPR006317">
    <property type="entry name" value="Ubiquinol_cyt_c_Rdtase_Fe-S-su"/>
</dbReference>
<evidence type="ECO:0000313" key="24">
    <source>
        <dbReference type="Proteomes" id="UP000239724"/>
    </source>
</evidence>
<evidence type="ECO:0000256" key="20">
    <source>
        <dbReference type="RuleBase" id="RU004494"/>
    </source>
</evidence>
<dbReference type="PROSITE" id="PS51318">
    <property type="entry name" value="TAT"/>
    <property type="match status" value="1"/>
</dbReference>
<evidence type="ECO:0000256" key="21">
    <source>
        <dbReference type="RuleBase" id="RU004497"/>
    </source>
</evidence>
<dbReference type="SUPFAM" id="SSF50022">
    <property type="entry name" value="ISP domain"/>
    <property type="match status" value="1"/>
</dbReference>
<feature type="domain" description="Rieske" evidence="22">
    <location>
        <begin position="92"/>
        <end position="197"/>
    </location>
</feature>
<keyword evidence="13 20" id="KW-0249">Electron transport</keyword>
<keyword evidence="12" id="KW-1278">Translocase</keyword>
<dbReference type="InterPro" id="IPR005805">
    <property type="entry name" value="Rieske_Fe-S_prot_C"/>
</dbReference>
<dbReference type="Gene3D" id="2.102.10.10">
    <property type="entry name" value="Rieske [2Fe-2S] iron-sulphur domain"/>
    <property type="match status" value="1"/>
</dbReference>
<dbReference type="AlphaFoldDB" id="A0A2S6MW51"/>
<keyword evidence="14 20" id="KW-1133">Transmembrane helix</keyword>
<organism evidence="23 24">
    <name type="scientific">Rhodopila globiformis</name>
    <name type="common">Rhodopseudomonas globiformis</name>
    <dbReference type="NCBI Taxonomy" id="1071"/>
    <lineage>
        <taxon>Bacteria</taxon>
        <taxon>Pseudomonadati</taxon>
        <taxon>Pseudomonadota</taxon>
        <taxon>Alphaproteobacteria</taxon>
        <taxon>Acetobacterales</taxon>
        <taxon>Acetobacteraceae</taxon>
        <taxon>Rhodopila</taxon>
    </lineage>
</organism>
<protein>
    <recommendedName>
        <fullName evidence="6 20">Ubiquinol-cytochrome c reductase iron-sulfur subunit</fullName>
        <ecNumber evidence="5 20">7.1.1.8</ecNumber>
    </recommendedName>
</protein>
<comment type="function">
    <text evidence="1">Component of the ubiquinol-cytochrome c reductase complex (complex III or cytochrome b-c1 complex), which is a respiratory chain that generates an electrochemical potential coupled to ATP synthesis.</text>
</comment>
<feature type="transmembrane region" description="Helical" evidence="20">
    <location>
        <begin position="19"/>
        <end position="40"/>
    </location>
</feature>
<comment type="miscellaneous">
    <text evidence="20">The Rieske protein is a high potential 2Fe-2S protein.</text>
</comment>
<dbReference type="RefSeq" id="WP_104522662.1">
    <property type="nucleotide sequence ID" value="NZ_NHRY01000269.1"/>
</dbReference>
<evidence type="ECO:0000256" key="8">
    <source>
        <dbReference type="ARBA" id="ARBA00022475"/>
    </source>
</evidence>
<evidence type="ECO:0000256" key="12">
    <source>
        <dbReference type="ARBA" id="ARBA00022967"/>
    </source>
</evidence>
<dbReference type="OrthoDB" id="9767869at2"/>
<dbReference type="NCBIfam" id="TIGR01409">
    <property type="entry name" value="TAT_signal_seq"/>
    <property type="match status" value="1"/>
</dbReference>
<evidence type="ECO:0000256" key="18">
    <source>
        <dbReference type="ARBA" id="ARBA00023157"/>
    </source>
</evidence>
<dbReference type="InterPro" id="IPR036922">
    <property type="entry name" value="Rieske_2Fe-2S_sf"/>
</dbReference>
<evidence type="ECO:0000313" key="23">
    <source>
        <dbReference type="EMBL" id="PPQ26594.1"/>
    </source>
</evidence>
<keyword evidence="9 20" id="KW-0812">Transmembrane</keyword>
<dbReference type="PROSITE" id="PS51296">
    <property type="entry name" value="RIESKE"/>
    <property type="match status" value="1"/>
</dbReference>
<comment type="subunit">
    <text evidence="4 21">The main subunits of complex b-c1 are: cytochrome b, cytochrome c1 and the Rieske protein.</text>
</comment>
<keyword evidence="16" id="KW-0411">Iron-sulfur</keyword>
<evidence type="ECO:0000256" key="5">
    <source>
        <dbReference type="ARBA" id="ARBA00012951"/>
    </source>
</evidence>
<dbReference type="Pfam" id="PF00355">
    <property type="entry name" value="Rieske"/>
    <property type="match status" value="1"/>
</dbReference>
<keyword evidence="11" id="KW-0479">Metal-binding</keyword>
<comment type="cofactor">
    <cofactor evidence="20">
        <name>[2Fe-2S] cluster</name>
        <dbReference type="ChEBI" id="CHEBI:190135"/>
    </cofactor>
    <text evidence="20">Binds 1 [2Fe-2S] cluster per subunit.</text>
</comment>
<dbReference type="Proteomes" id="UP000239724">
    <property type="component" value="Unassembled WGS sequence"/>
</dbReference>
<keyword evidence="24" id="KW-1185">Reference proteome</keyword>
<keyword evidence="17 20" id="KW-0472">Membrane</keyword>
<evidence type="ECO:0000256" key="4">
    <source>
        <dbReference type="ARBA" id="ARBA00011649"/>
    </source>
</evidence>
<keyword evidence="15" id="KW-0408">Iron</keyword>
<evidence type="ECO:0000259" key="22">
    <source>
        <dbReference type="PROSITE" id="PS51296"/>
    </source>
</evidence>
<dbReference type="GO" id="GO:0005886">
    <property type="term" value="C:plasma membrane"/>
    <property type="evidence" value="ECO:0007669"/>
    <property type="project" value="UniProtKB-SubCell"/>
</dbReference>
<dbReference type="PRINTS" id="PR00162">
    <property type="entry name" value="RIESKE"/>
</dbReference>
<evidence type="ECO:0000256" key="17">
    <source>
        <dbReference type="ARBA" id="ARBA00023136"/>
    </source>
</evidence>
<proteinExistence type="inferred from homology"/>
<dbReference type="InterPro" id="IPR017941">
    <property type="entry name" value="Rieske_2Fe-2S"/>
</dbReference>
<dbReference type="InterPro" id="IPR019470">
    <property type="entry name" value="Ubiq_cytC_Rdtase_Fe-S_su_TAT"/>
</dbReference>
<reference evidence="23 24" key="1">
    <citation type="journal article" date="2018" name="Arch. Microbiol.">
        <title>New insights into the metabolic potential of the phototrophic purple bacterium Rhodopila globiformis DSM 161(T) from its draft genome sequence and evidence for a vanadium-dependent nitrogenase.</title>
        <authorList>
            <person name="Imhoff J.F."/>
            <person name="Rahn T."/>
            <person name="Kunzel S."/>
            <person name="Neulinger S.C."/>
        </authorList>
    </citation>
    <scope>NUCLEOTIDE SEQUENCE [LARGE SCALE GENOMIC DNA]</scope>
    <source>
        <strain evidence="23 24">DSM 161</strain>
    </source>
</reference>
<dbReference type="GO" id="GO:0046872">
    <property type="term" value="F:metal ion binding"/>
    <property type="evidence" value="ECO:0007669"/>
    <property type="project" value="UniProtKB-KW"/>
</dbReference>
<evidence type="ECO:0000256" key="19">
    <source>
        <dbReference type="ARBA" id="ARBA00029351"/>
    </source>
</evidence>
<evidence type="ECO:0000256" key="2">
    <source>
        <dbReference type="ARBA" id="ARBA00004162"/>
    </source>
</evidence>
<dbReference type="PANTHER" id="PTHR10134">
    <property type="entry name" value="CYTOCHROME B-C1 COMPLEX SUBUNIT RIESKE, MITOCHONDRIAL"/>
    <property type="match status" value="1"/>
</dbReference>
<comment type="similarity">
    <text evidence="3">Belongs to the Rieske iron-sulfur protein family.</text>
</comment>
<sequence length="215" mass="23331">MSAAAPPIQSAIDSSRRDILGLTALAGAAIGIGAVAWPFIDSMNPSKDTLAAGVPIDVDLSKIQEGQQIIVMWRGTPIFLMRRSKAALARLQDPVQLARLRDANSQVHQQPSYAMNWHRSVKEEFAVLVAICTHLGCVPSLVSKPDPAEPIENWPGGYFCHCHGSKYDLAGRVFQAVPAPYNLPVPPYHFVADETVRIGENPPNVDFELGSVVQI</sequence>
<evidence type="ECO:0000256" key="13">
    <source>
        <dbReference type="ARBA" id="ARBA00022982"/>
    </source>
</evidence>
<evidence type="ECO:0000256" key="6">
    <source>
        <dbReference type="ARBA" id="ARBA00019816"/>
    </source>
</evidence>
<evidence type="ECO:0000256" key="16">
    <source>
        <dbReference type="ARBA" id="ARBA00023014"/>
    </source>
</evidence>
<keyword evidence="7 20" id="KW-0813">Transport</keyword>
<evidence type="ECO:0000256" key="3">
    <source>
        <dbReference type="ARBA" id="ARBA00010651"/>
    </source>
</evidence>
<accession>A0A2S6MW51</accession>
<keyword evidence="18" id="KW-1015">Disulfide bond</keyword>
<evidence type="ECO:0000256" key="11">
    <source>
        <dbReference type="ARBA" id="ARBA00022723"/>
    </source>
</evidence>
<dbReference type="Gene3D" id="1.20.5.510">
    <property type="entry name" value="Single helix bin"/>
    <property type="match status" value="1"/>
</dbReference>
<dbReference type="GO" id="GO:0051537">
    <property type="term" value="F:2 iron, 2 sulfur cluster binding"/>
    <property type="evidence" value="ECO:0007669"/>
    <property type="project" value="UniProtKB-KW"/>
</dbReference>
<comment type="subcellular location">
    <subcellularLocation>
        <location evidence="2">Cell membrane</location>
        <topology evidence="2">Single-pass membrane protein</topology>
    </subcellularLocation>
</comment>
<keyword evidence="8" id="KW-1003">Cell membrane</keyword>
<evidence type="ECO:0000256" key="9">
    <source>
        <dbReference type="ARBA" id="ARBA00022692"/>
    </source>
</evidence>
<comment type="catalytic activity">
    <reaction evidence="19 20">
        <text>a quinol + 2 Fe(III)-[cytochrome c](out) = a quinone + 2 Fe(II)-[cytochrome c](out) + 2 H(+)(out)</text>
        <dbReference type="Rhea" id="RHEA:11484"/>
        <dbReference type="Rhea" id="RHEA-COMP:10350"/>
        <dbReference type="Rhea" id="RHEA-COMP:14399"/>
        <dbReference type="ChEBI" id="CHEBI:15378"/>
        <dbReference type="ChEBI" id="CHEBI:24646"/>
        <dbReference type="ChEBI" id="CHEBI:29033"/>
        <dbReference type="ChEBI" id="CHEBI:29034"/>
        <dbReference type="ChEBI" id="CHEBI:132124"/>
        <dbReference type="EC" id="7.1.1.8"/>
    </reaction>
</comment>